<evidence type="ECO:0000256" key="1">
    <source>
        <dbReference type="SAM" id="SignalP"/>
    </source>
</evidence>
<keyword evidence="3" id="KW-1185">Reference proteome</keyword>
<dbReference type="EMBL" id="JAACLJ010000001">
    <property type="protein sequence ID" value="KAF4594837.1"/>
    <property type="molecule type" value="Genomic_DNA"/>
</dbReference>
<evidence type="ECO:0000313" key="2">
    <source>
        <dbReference type="EMBL" id="KAF4594837.1"/>
    </source>
</evidence>
<accession>A0A8H4VG55</accession>
<protein>
    <submittedName>
        <fullName evidence="2">Uncharacterized protein</fullName>
    </submittedName>
</protein>
<evidence type="ECO:0000313" key="3">
    <source>
        <dbReference type="Proteomes" id="UP000562929"/>
    </source>
</evidence>
<comment type="caution">
    <text evidence="2">The sequence shown here is derived from an EMBL/GenBank/DDBJ whole genome shotgun (WGS) entry which is preliminary data.</text>
</comment>
<keyword evidence="1" id="KW-0732">Signal</keyword>
<proteinExistence type="predicted"/>
<feature type="chain" id="PRO_5034270340" evidence="1">
    <location>
        <begin position="18"/>
        <end position="272"/>
    </location>
</feature>
<reference evidence="2 3" key="1">
    <citation type="journal article" date="2020" name="G3 (Bethesda)">
        <title>Genetic Underpinnings of Host Manipulation by Ophiocordyceps as Revealed by Comparative Transcriptomics.</title>
        <authorList>
            <person name="Will I."/>
            <person name="Das B."/>
            <person name="Trinh T."/>
            <person name="Brachmann A."/>
            <person name="Ohm R.A."/>
            <person name="de Bekker C."/>
        </authorList>
    </citation>
    <scope>NUCLEOTIDE SEQUENCE [LARGE SCALE GENOMIC DNA]</scope>
    <source>
        <strain evidence="2 3">EC05</strain>
    </source>
</reference>
<feature type="signal peptide" evidence="1">
    <location>
        <begin position="1"/>
        <end position="17"/>
    </location>
</feature>
<sequence length="272" mass="30342">MLSFHCARVAFAASSFAILDYCVDNGLPSSYERCRGRGVAAAIVDVLPRGLVAMINGTMKVTPDELVGSIAVALDQNESGKLYHTISWYASASCEGREICWPTQPDFDFYDFQTPFGALSALLVRKESIQELVPKRFTDLAPGFLNKSRVHIVNQNSFDFYKVQRLLRKLKRVGLLSLRGPDYPTVEETRAIFDTWAGRSGRALFSLMRKDWTCSYGGGCRDVPNSMMPNLPYNPASYMRAIDEIVRLIGMSKPFAITFGNVTSAPSMMWIC</sequence>
<name>A0A8H4VG55_9HYPO</name>
<dbReference type="OrthoDB" id="4918988at2759"/>
<dbReference type="AlphaFoldDB" id="A0A8H4VG55"/>
<dbReference type="Proteomes" id="UP000562929">
    <property type="component" value="Unassembled WGS sequence"/>
</dbReference>
<gene>
    <name evidence="2" type="ORF">GQ602_000450</name>
</gene>
<organism evidence="2 3">
    <name type="scientific">Ophiocordyceps camponoti-floridani</name>
    <dbReference type="NCBI Taxonomy" id="2030778"/>
    <lineage>
        <taxon>Eukaryota</taxon>
        <taxon>Fungi</taxon>
        <taxon>Dikarya</taxon>
        <taxon>Ascomycota</taxon>
        <taxon>Pezizomycotina</taxon>
        <taxon>Sordariomycetes</taxon>
        <taxon>Hypocreomycetidae</taxon>
        <taxon>Hypocreales</taxon>
        <taxon>Ophiocordycipitaceae</taxon>
        <taxon>Ophiocordyceps</taxon>
    </lineage>
</organism>